<dbReference type="PANTHER" id="PTHR42966">
    <property type="entry name" value="N-ACETYLNEURAMINATE SYNTHASE"/>
    <property type="match status" value="1"/>
</dbReference>
<dbReference type="GO" id="GO:0047444">
    <property type="term" value="F:N-acylneuraminate-9-phosphate synthase activity"/>
    <property type="evidence" value="ECO:0007669"/>
    <property type="project" value="TreeGrafter"/>
</dbReference>
<sequence>MFLPEASTFIIAEAGVNHNGNLDLAFRLIEVAAEAGVDAVKFQTFDAAQLVTRSAPKAIYQQASTGTNESQFEMLSALQLDYQSHYELQQFAKDKGLVFLSTAFDAPSLTFLVNELELEILKIPSGEITNGPLLLEYARSGRNIILSTGMSTLDEVQTALSVLAFGFTDGSAPSTALFRAAFESDDGRDALIEHVVLLHCTTQYPAPIDSVNLRAMKSMHDYFGLEIGYSDHTKGWTVSCAAVALGARVLEKHFTLDRSLPGPDHAASLEPEELRQMVDSIRMVETALGNGE</sequence>
<dbReference type="SUPFAM" id="SSF51569">
    <property type="entry name" value="Aldolase"/>
    <property type="match status" value="1"/>
</dbReference>
<reference evidence="2" key="1">
    <citation type="submission" date="2018-05" db="EMBL/GenBank/DDBJ databases">
        <authorList>
            <person name="Lanie J.A."/>
            <person name="Ng W.-L."/>
            <person name="Kazmierczak K.M."/>
            <person name="Andrzejewski T.M."/>
            <person name="Davidsen T.M."/>
            <person name="Wayne K.J."/>
            <person name="Tettelin H."/>
            <person name="Glass J.I."/>
            <person name="Rusch D."/>
            <person name="Podicherti R."/>
            <person name="Tsui H.-C.T."/>
            <person name="Winkler M.E."/>
        </authorList>
    </citation>
    <scope>NUCLEOTIDE SEQUENCE</scope>
</reference>
<dbReference type="EMBL" id="UINC01059154">
    <property type="protein sequence ID" value="SVB82245.1"/>
    <property type="molecule type" value="Genomic_DNA"/>
</dbReference>
<accession>A0A382H533</accession>
<evidence type="ECO:0000259" key="1">
    <source>
        <dbReference type="Pfam" id="PF03102"/>
    </source>
</evidence>
<organism evidence="2">
    <name type="scientific">marine metagenome</name>
    <dbReference type="NCBI Taxonomy" id="408172"/>
    <lineage>
        <taxon>unclassified sequences</taxon>
        <taxon>metagenomes</taxon>
        <taxon>ecological metagenomes</taxon>
    </lineage>
</organism>
<dbReference type="Pfam" id="PF03102">
    <property type="entry name" value="NeuB"/>
    <property type="match status" value="1"/>
</dbReference>
<dbReference type="GO" id="GO:0016051">
    <property type="term" value="P:carbohydrate biosynthetic process"/>
    <property type="evidence" value="ECO:0007669"/>
    <property type="project" value="InterPro"/>
</dbReference>
<dbReference type="Gene3D" id="3.20.20.70">
    <property type="entry name" value="Aldolase class I"/>
    <property type="match status" value="1"/>
</dbReference>
<gene>
    <name evidence="2" type="ORF">METZ01_LOCUS235099</name>
</gene>
<feature type="domain" description="PseI/NeuA/B-like" evidence="1">
    <location>
        <begin position="28"/>
        <end position="291"/>
    </location>
</feature>
<dbReference type="AlphaFoldDB" id="A0A382H533"/>
<name>A0A382H533_9ZZZZ</name>
<evidence type="ECO:0000313" key="2">
    <source>
        <dbReference type="EMBL" id="SVB82245.1"/>
    </source>
</evidence>
<dbReference type="InterPro" id="IPR051690">
    <property type="entry name" value="PseI-like"/>
</dbReference>
<feature type="non-terminal residue" evidence="2">
    <location>
        <position position="292"/>
    </location>
</feature>
<protein>
    <recommendedName>
        <fullName evidence="1">PseI/NeuA/B-like domain-containing protein</fullName>
    </recommendedName>
</protein>
<dbReference type="PANTHER" id="PTHR42966:SF1">
    <property type="entry name" value="SIALIC ACID SYNTHASE"/>
    <property type="match status" value="1"/>
</dbReference>
<proteinExistence type="predicted"/>
<dbReference type="InterPro" id="IPR013785">
    <property type="entry name" value="Aldolase_TIM"/>
</dbReference>
<dbReference type="InterPro" id="IPR013132">
    <property type="entry name" value="PseI/NeuA/B-like_N"/>
</dbReference>